<organism evidence="2 3">
    <name type="scientific">Amborella trichopoda</name>
    <dbReference type="NCBI Taxonomy" id="13333"/>
    <lineage>
        <taxon>Eukaryota</taxon>
        <taxon>Viridiplantae</taxon>
        <taxon>Streptophyta</taxon>
        <taxon>Embryophyta</taxon>
        <taxon>Tracheophyta</taxon>
        <taxon>Spermatophyta</taxon>
        <taxon>Magnoliopsida</taxon>
        <taxon>Amborellales</taxon>
        <taxon>Amborellaceae</taxon>
        <taxon>Amborella</taxon>
    </lineage>
</organism>
<name>U5DIJ8_AMBTC</name>
<accession>U5DIJ8</accession>
<dbReference type="Gramene" id="ERN20413">
    <property type="protein sequence ID" value="ERN20413"/>
    <property type="gene ID" value="AMTR_s00068p00096670"/>
</dbReference>
<evidence type="ECO:0000256" key="1">
    <source>
        <dbReference type="SAM" id="SignalP"/>
    </source>
</evidence>
<protein>
    <submittedName>
        <fullName evidence="2">Uncharacterized protein</fullName>
    </submittedName>
</protein>
<sequence>MRLSVLCIFFRHISLVHFWIGRKTISLSLFPHAASFWLDREACESLADKDEEARPWPVHEYLQILDGPVEFERCIRGLENAILTLPSLGLFYLVLVGPSFFYKGSVRDDEVAGTFSLGEERLAMSFLLPQLNGAGSRRRHPRPLCQGILGTWQT</sequence>
<feature type="chain" id="PRO_5004658854" evidence="1">
    <location>
        <begin position="19"/>
        <end position="154"/>
    </location>
</feature>
<dbReference type="AlphaFoldDB" id="U5DIJ8"/>
<dbReference type="HOGENOM" id="CLU_1706645_0_0_1"/>
<evidence type="ECO:0000313" key="2">
    <source>
        <dbReference type="EMBL" id="ERN20413.1"/>
    </source>
</evidence>
<evidence type="ECO:0000313" key="3">
    <source>
        <dbReference type="Proteomes" id="UP000017836"/>
    </source>
</evidence>
<reference evidence="3" key="1">
    <citation type="journal article" date="2013" name="Science">
        <title>The Amborella genome and the evolution of flowering plants.</title>
        <authorList>
            <consortium name="Amborella Genome Project"/>
        </authorList>
    </citation>
    <scope>NUCLEOTIDE SEQUENCE [LARGE SCALE GENOMIC DNA]</scope>
</reference>
<keyword evidence="3" id="KW-1185">Reference proteome</keyword>
<feature type="signal peptide" evidence="1">
    <location>
        <begin position="1"/>
        <end position="18"/>
    </location>
</feature>
<keyword evidence="1" id="KW-0732">Signal</keyword>
<dbReference type="Proteomes" id="UP000017836">
    <property type="component" value="Unassembled WGS sequence"/>
</dbReference>
<dbReference type="EMBL" id="KI392059">
    <property type="protein sequence ID" value="ERN20413.1"/>
    <property type="molecule type" value="Genomic_DNA"/>
</dbReference>
<gene>
    <name evidence="2" type="ORF">AMTR_s00068p00096670</name>
</gene>
<proteinExistence type="predicted"/>